<name>A0A0K2SUZ4_LEPSM</name>
<proteinExistence type="predicted"/>
<feature type="non-terminal residue" evidence="2">
    <location>
        <position position="1"/>
    </location>
</feature>
<organism evidence="2">
    <name type="scientific">Lepeophtheirus salmonis</name>
    <name type="common">Salmon louse</name>
    <name type="synonym">Caligus salmonis</name>
    <dbReference type="NCBI Taxonomy" id="72036"/>
    <lineage>
        <taxon>Eukaryota</taxon>
        <taxon>Metazoa</taxon>
        <taxon>Ecdysozoa</taxon>
        <taxon>Arthropoda</taxon>
        <taxon>Crustacea</taxon>
        <taxon>Multicrustacea</taxon>
        <taxon>Hexanauplia</taxon>
        <taxon>Copepoda</taxon>
        <taxon>Siphonostomatoida</taxon>
        <taxon>Caligidae</taxon>
        <taxon>Lepeophtheirus</taxon>
    </lineage>
</organism>
<protein>
    <submittedName>
        <fullName evidence="2">Uncharacterized protein</fullName>
    </submittedName>
</protein>
<evidence type="ECO:0000256" key="1">
    <source>
        <dbReference type="SAM" id="Phobius"/>
    </source>
</evidence>
<accession>A0A0K2SUZ4</accession>
<keyword evidence="1" id="KW-0472">Membrane</keyword>
<feature type="transmembrane region" description="Helical" evidence="1">
    <location>
        <begin position="12"/>
        <end position="31"/>
    </location>
</feature>
<sequence>AIFYLSSKTFFNSTVIVTILIFGFLFFNMAIQHWIFLIEHEDVADYLSANENKVYEKELLIANENKVY</sequence>
<reference evidence="2" key="1">
    <citation type="submission" date="2014-05" db="EMBL/GenBank/DDBJ databases">
        <authorList>
            <person name="Chronopoulou M."/>
        </authorList>
    </citation>
    <scope>NUCLEOTIDE SEQUENCE</scope>
    <source>
        <tissue evidence="2">Whole organism</tissue>
    </source>
</reference>
<keyword evidence="1" id="KW-0812">Transmembrane</keyword>
<evidence type="ECO:0000313" key="2">
    <source>
        <dbReference type="EMBL" id="CDW17373.1"/>
    </source>
</evidence>
<dbReference type="EMBL" id="HACA01000012">
    <property type="protein sequence ID" value="CDW17373.1"/>
    <property type="molecule type" value="Transcribed_RNA"/>
</dbReference>
<dbReference type="AlphaFoldDB" id="A0A0K2SUZ4"/>
<keyword evidence="1" id="KW-1133">Transmembrane helix</keyword>